<keyword evidence="1" id="KW-0472">Membrane</keyword>
<keyword evidence="1" id="KW-1133">Transmembrane helix</keyword>
<keyword evidence="1" id="KW-0812">Transmembrane</keyword>
<evidence type="ECO:0000313" key="2">
    <source>
        <dbReference type="EMBL" id="OZI30159.1"/>
    </source>
</evidence>
<accession>A0A261RYK9</accession>
<evidence type="ECO:0000256" key="1">
    <source>
        <dbReference type="SAM" id="Phobius"/>
    </source>
</evidence>
<dbReference type="RefSeq" id="WP_179284107.1">
    <property type="nucleotide sequence ID" value="NZ_NEVM01000005.1"/>
</dbReference>
<dbReference type="Proteomes" id="UP000216020">
    <property type="component" value="Unassembled WGS sequence"/>
</dbReference>
<dbReference type="EMBL" id="NEVM01000005">
    <property type="protein sequence ID" value="OZI30159.1"/>
    <property type="molecule type" value="Genomic_DNA"/>
</dbReference>
<feature type="transmembrane region" description="Helical" evidence="1">
    <location>
        <begin position="26"/>
        <end position="46"/>
    </location>
</feature>
<feature type="transmembrane region" description="Helical" evidence="1">
    <location>
        <begin position="98"/>
        <end position="122"/>
    </location>
</feature>
<sequence length="157" mass="15893">MDLPENTRPANAYQALTQHALAGFRLLGLANGIALLLLLSFSLGIVGSDVDPPDLQEATLAFTAGLACSAVGLLFSYLSHFCLFRQIAAGRAGRGHWLPLFVSVLAYGCAVAAFVLGCWSAVGAGAGMTGDDASYQNSSAMLGTTASAPGGVAAATV</sequence>
<dbReference type="AlphaFoldDB" id="A0A261RYK9"/>
<keyword evidence="3" id="KW-1185">Reference proteome</keyword>
<protein>
    <submittedName>
        <fullName evidence="2">Uncharacterized protein</fullName>
    </submittedName>
</protein>
<name>A0A261RYK9_9BORD</name>
<evidence type="ECO:0000313" key="3">
    <source>
        <dbReference type="Proteomes" id="UP000216020"/>
    </source>
</evidence>
<reference evidence="3" key="1">
    <citation type="submission" date="2017-05" db="EMBL/GenBank/DDBJ databases">
        <title>Complete and WGS of Bordetella genogroups.</title>
        <authorList>
            <person name="Spilker T."/>
            <person name="Lipuma J."/>
        </authorList>
    </citation>
    <scope>NUCLEOTIDE SEQUENCE [LARGE SCALE GENOMIC DNA]</scope>
    <source>
        <strain evidence="3">AU16122</strain>
    </source>
</reference>
<comment type="caution">
    <text evidence="2">The sequence shown here is derived from an EMBL/GenBank/DDBJ whole genome shotgun (WGS) entry which is preliminary data.</text>
</comment>
<gene>
    <name evidence="2" type="ORF">CAL29_19045</name>
</gene>
<feature type="transmembrane region" description="Helical" evidence="1">
    <location>
        <begin position="58"/>
        <end position="78"/>
    </location>
</feature>
<proteinExistence type="predicted"/>
<organism evidence="2 3">
    <name type="scientific">Bordetella genomosp. 10</name>
    <dbReference type="NCBI Taxonomy" id="1416804"/>
    <lineage>
        <taxon>Bacteria</taxon>
        <taxon>Pseudomonadati</taxon>
        <taxon>Pseudomonadota</taxon>
        <taxon>Betaproteobacteria</taxon>
        <taxon>Burkholderiales</taxon>
        <taxon>Alcaligenaceae</taxon>
        <taxon>Bordetella</taxon>
    </lineage>
</organism>